<organism evidence="2 3">
    <name type="scientific">Lutimonas vermicola</name>
    <dbReference type="NCBI Taxonomy" id="414288"/>
    <lineage>
        <taxon>Bacteria</taxon>
        <taxon>Pseudomonadati</taxon>
        <taxon>Bacteroidota</taxon>
        <taxon>Flavobacteriia</taxon>
        <taxon>Flavobacteriales</taxon>
        <taxon>Flavobacteriaceae</taxon>
        <taxon>Lutimonas</taxon>
    </lineage>
</organism>
<evidence type="ECO:0000313" key="2">
    <source>
        <dbReference type="EMBL" id="MEL4455927.1"/>
    </source>
</evidence>
<protein>
    <submittedName>
        <fullName evidence="2">Class I SAM-dependent methyltransferase</fullName>
        <ecNumber evidence="2">2.1.-.-</ecNumber>
    </submittedName>
</protein>
<dbReference type="SUPFAM" id="SSF53335">
    <property type="entry name" value="S-adenosyl-L-methionine-dependent methyltransferases"/>
    <property type="match status" value="1"/>
</dbReference>
<keyword evidence="3" id="KW-1185">Reference proteome</keyword>
<dbReference type="EMBL" id="JBCDNA010000002">
    <property type="protein sequence ID" value="MEL4455927.1"/>
    <property type="molecule type" value="Genomic_DNA"/>
</dbReference>
<dbReference type="PANTHER" id="PTHR12843">
    <property type="entry name" value="PROTEIN-LYSINE N-METHYLTRANSFERASE METTL10"/>
    <property type="match status" value="1"/>
</dbReference>
<dbReference type="RefSeq" id="WP_342159922.1">
    <property type="nucleotide sequence ID" value="NZ_JBCDNA010000002.1"/>
</dbReference>
<dbReference type="InterPro" id="IPR029063">
    <property type="entry name" value="SAM-dependent_MTases_sf"/>
</dbReference>
<gene>
    <name evidence="2" type="ORF">AABB81_08465</name>
</gene>
<keyword evidence="2" id="KW-0489">Methyltransferase</keyword>
<dbReference type="Pfam" id="PF13649">
    <property type="entry name" value="Methyltransf_25"/>
    <property type="match status" value="1"/>
</dbReference>
<dbReference type="EC" id="2.1.-.-" evidence="2"/>
<feature type="domain" description="Methyltransferase" evidence="1">
    <location>
        <begin position="54"/>
        <end position="149"/>
    </location>
</feature>
<evidence type="ECO:0000313" key="3">
    <source>
        <dbReference type="Proteomes" id="UP001474120"/>
    </source>
</evidence>
<dbReference type="PANTHER" id="PTHR12843:SF5">
    <property type="entry name" value="EEF1A LYSINE METHYLTRANSFERASE 2"/>
    <property type="match status" value="1"/>
</dbReference>
<keyword evidence="2" id="KW-0808">Transferase</keyword>
<dbReference type="GO" id="GO:0008168">
    <property type="term" value="F:methyltransferase activity"/>
    <property type="evidence" value="ECO:0007669"/>
    <property type="project" value="UniProtKB-KW"/>
</dbReference>
<comment type="caution">
    <text evidence="2">The sequence shown here is derived from an EMBL/GenBank/DDBJ whole genome shotgun (WGS) entry which is preliminary data.</text>
</comment>
<proteinExistence type="predicted"/>
<dbReference type="InterPro" id="IPR041698">
    <property type="entry name" value="Methyltransf_25"/>
</dbReference>
<evidence type="ECO:0000259" key="1">
    <source>
        <dbReference type="Pfam" id="PF13649"/>
    </source>
</evidence>
<sequence length="213" mass="24023">MIDSKTSRSPENSKEYWESVYQNRSLIESGWYQPNPASSLRLIAGSQISKKSRIIDVGGGDSLLVDHLLNQGYENITVLDISQRALEKAKVRLGKLAEKVNWICSDVTNLQTNAVFDLWHDRACLHFLTSDAELKLYREKVGKCLVTGGNLIVGTFSKTGPEKCSGLPIRQYDSSGLSRLFSRGYRLVENFESIHKTPANTVQNYVFCRFIKK</sequence>
<dbReference type="CDD" id="cd02440">
    <property type="entry name" value="AdoMet_MTases"/>
    <property type="match status" value="1"/>
</dbReference>
<dbReference type="Gene3D" id="3.40.50.150">
    <property type="entry name" value="Vaccinia Virus protein VP39"/>
    <property type="match status" value="1"/>
</dbReference>
<accession>A0ABU9L0G6</accession>
<dbReference type="Proteomes" id="UP001474120">
    <property type="component" value="Unassembled WGS sequence"/>
</dbReference>
<dbReference type="GO" id="GO:0032259">
    <property type="term" value="P:methylation"/>
    <property type="evidence" value="ECO:0007669"/>
    <property type="project" value="UniProtKB-KW"/>
</dbReference>
<name>A0ABU9L0G6_9FLAO</name>
<reference evidence="2 3" key="1">
    <citation type="submission" date="2024-04" db="EMBL/GenBank/DDBJ databases">
        <title>whole genome sequencing of Lutimonas vermicola strain IMCC1616.</title>
        <authorList>
            <person name="Bae S.S."/>
        </authorList>
    </citation>
    <scope>NUCLEOTIDE SEQUENCE [LARGE SCALE GENOMIC DNA]</scope>
    <source>
        <strain evidence="2 3">IMCC1616</strain>
    </source>
</reference>